<organism>
    <name type="scientific">Solenopsis invicta</name>
    <name type="common">Red imported fire ant</name>
    <name type="synonym">Solenopsis wagneri</name>
    <dbReference type="NCBI Taxonomy" id="13686"/>
    <lineage>
        <taxon>Eukaryota</taxon>
        <taxon>Metazoa</taxon>
        <taxon>Ecdysozoa</taxon>
        <taxon>Arthropoda</taxon>
        <taxon>Hexapoda</taxon>
        <taxon>Insecta</taxon>
        <taxon>Pterygota</taxon>
        <taxon>Neoptera</taxon>
        <taxon>Endopterygota</taxon>
        <taxon>Hymenoptera</taxon>
        <taxon>Apocrita</taxon>
        <taxon>Aculeata</taxon>
        <taxon>Formicoidea</taxon>
        <taxon>Formicidae</taxon>
        <taxon>Myrmicinae</taxon>
        <taxon>Solenopsis</taxon>
    </lineage>
</organism>
<feature type="non-terminal residue" evidence="2">
    <location>
        <position position="126"/>
    </location>
</feature>
<accession>E9J6E7</accession>
<evidence type="ECO:0008006" key="3">
    <source>
        <dbReference type="Google" id="ProtNLM"/>
    </source>
</evidence>
<feature type="region of interest" description="Disordered" evidence="1">
    <location>
        <begin position="26"/>
        <end position="62"/>
    </location>
</feature>
<dbReference type="HOGENOM" id="CLU_1984347_0_0_1"/>
<dbReference type="EMBL" id="GL768246">
    <property type="protein sequence ID" value="EFZ11602.1"/>
    <property type="molecule type" value="Genomic_DNA"/>
</dbReference>
<protein>
    <recommendedName>
        <fullName evidence="3">BESS domain-containing protein</fullName>
    </recommendedName>
</protein>
<gene>
    <name evidence="2" type="ORF">SINV_03371</name>
</gene>
<reference evidence="2" key="1">
    <citation type="journal article" date="2011" name="Proc. Natl. Acad. Sci. U.S.A.">
        <title>The genome of the fire ant Solenopsis invicta.</title>
        <authorList>
            <person name="Wurm Y."/>
            <person name="Wang J."/>
            <person name="Riba-Grognuz O."/>
            <person name="Corona M."/>
            <person name="Nygaard S."/>
            <person name="Hunt B.G."/>
            <person name="Ingram K.K."/>
            <person name="Falquet L."/>
            <person name="Nipitwattanaphon M."/>
            <person name="Gotzek D."/>
            <person name="Dijkstra M.B."/>
            <person name="Oettler J."/>
            <person name="Comtesse F."/>
            <person name="Shih C.J."/>
            <person name="Wu W.J."/>
            <person name="Yang C.C."/>
            <person name="Thomas J."/>
            <person name="Beaudoing E."/>
            <person name="Pradervand S."/>
            <person name="Flegel V."/>
            <person name="Cook E.D."/>
            <person name="Fabbretti R."/>
            <person name="Stockinger H."/>
            <person name="Long L."/>
            <person name="Farmerie W.G."/>
            <person name="Oakey J."/>
            <person name="Boomsma J.J."/>
            <person name="Pamilo P."/>
            <person name="Yi S.V."/>
            <person name="Heinze J."/>
            <person name="Goodisman M.A."/>
            <person name="Farinelli L."/>
            <person name="Harshman K."/>
            <person name="Hulo N."/>
            <person name="Cerutti L."/>
            <person name="Xenarios I."/>
            <person name="Shoemaker D."/>
            <person name="Keller L."/>
        </authorList>
    </citation>
    <scope>NUCLEOTIDE SEQUENCE [LARGE SCALE GENOMIC DNA]</scope>
</reference>
<evidence type="ECO:0000256" key="1">
    <source>
        <dbReference type="SAM" id="MobiDB-lite"/>
    </source>
</evidence>
<sequence>MEFLRDLCLVKKGKVSNIDAIDVDDSASNIGESINDDATCDGPSEASGTTTKKKKTSGQQSDALDRIADSLCRPSTPLVLPPAPKCDEIDSSLAVIGWRLRQMNPTQQLHVIQQMMNLTFDVLTKN</sequence>
<name>E9J6E7_SOLIN</name>
<evidence type="ECO:0000313" key="2">
    <source>
        <dbReference type="EMBL" id="EFZ11602.1"/>
    </source>
</evidence>
<dbReference type="AlphaFoldDB" id="E9J6E7"/>
<proteinExistence type="predicted"/>
<dbReference type="OMA" id="RIADAMC"/>